<dbReference type="PANTHER" id="PTHR28087:SF1">
    <property type="entry name" value="ATPASE SYNTHESIS PROTEIN 25, MITOCHONDRIAL"/>
    <property type="match status" value="1"/>
</dbReference>
<protein>
    <submittedName>
        <fullName evidence="2">3871_t:CDS:1</fullName>
    </submittedName>
</protein>
<dbReference type="GO" id="GO:0005739">
    <property type="term" value="C:mitochondrion"/>
    <property type="evidence" value="ECO:0007669"/>
    <property type="project" value="TreeGrafter"/>
</dbReference>
<evidence type="ECO:0000256" key="1">
    <source>
        <dbReference type="SAM" id="MobiDB-lite"/>
    </source>
</evidence>
<feature type="region of interest" description="Disordered" evidence="1">
    <location>
        <begin position="821"/>
        <end position="845"/>
    </location>
</feature>
<dbReference type="AlphaFoldDB" id="A0A9N9CYH2"/>
<dbReference type="OrthoDB" id="185373at2759"/>
<dbReference type="PANTHER" id="PTHR28087">
    <property type="entry name" value="ATPASE SYNTHESIS PROTEIN 25, MITOCHONDRIAL"/>
    <property type="match status" value="1"/>
</dbReference>
<keyword evidence="3" id="KW-1185">Reference proteome</keyword>
<accession>A0A9N9CYH2</accession>
<gene>
    <name evidence="2" type="ORF">AGERDE_LOCUS9824</name>
</gene>
<dbReference type="GO" id="GO:0140053">
    <property type="term" value="P:mitochondrial gene expression"/>
    <property type="evidence" value="ECO:0007669"/>
    <property type="project" value="InterPro"/>
</dbReference>
<dbReference type="Gene3D" id="1.25.40.10">
    <property type="entry name" value="Tetratricopeptide repeat domain"/>
    <property type="match status" value="1"/>
</dbReference>
<reference evidence="2" key="1">
    <citation type="submission" date="2021-06" db="EMBL/GenBank/DDBJ databases">
        <authorList>
            <person name="Kallberg Y."/>
            <person name="Tangrot J."/>
            <person name="Rosling A."/>
        </authorList>
    </citation>
    <scope>NUCLEOTIDE SEQUENCE</scope>
    <source>
        <strain evidence="2">MT106</strain>
    </source>
</reference>
<comment type="caution">
    <text evidence="2">The sequence shown here is derived from an EMBL/GenBank/DDBJ whole genome shotgun (WGS) entry which is preliminary data.</text>
</comment>
<dbReference type="InterPro" id="IPR011990">
    <property type="entry name" value="TPR-like_helical_dom_sf"/>
</dbReference>
<evidence type="ECO:0000313" key="2">
    <source>
        <dbReference type="EMBL" id="CAG8615813.1"/>
    </source>
</evidence>
<organism evidence="2 3">
    <name type="scientific">Ambispora gerdemannii</name>
    <dbReference type="NCBI Taxonomy" id="144530"/>
    <lineage>
        <taxon>Eukaryota</taxon>
        <taxon>Fungi</taxon>
        <taxon>Fungi incertae sedis</taxon>
        <taxon>Mucoromycota</taxon>
        <taxon>Glomeromycotina</taxon>
        <taxon>Glomeromycetes</taxon>
        <taxon>Archaeosporales</taxon>
        <taxon>Ambisporaceae</taxon>
        <taxon>Ambispora</taxon>
    </lineage>
</organism>
<dbReference type="InterPro" id="IPR040152">
    <property type="entry name" value="Atp25"/>
</dbReference>
<proteinExistence type="predicted"/>
<sequence length="885" mass="103383">MYTSWETNGNPVAPTKEIYKILLEAVLNSKDYYLSLYIAKALINHRVPFLTKERETTDAAIHNLPMSHVVCDPELWQYILRAMTSSKKLYSFWAVSSPFSTRERIPDFKEVEEMARQFLETTRRPFSIETWRVIIRGMGAYQRGGSEFLDFLQLVRTEIPINPEIGTEIIWALARKGLAREALGYINQATSKFGPRPLSSKEPIYALASLCANKGNVNRTKELLSMMHLWVNDWALKKKWVELSKIKITMRTYLQALANEVTLHMHPDKDKRVVSRFSTDPDDPAAKGESLIDSQFYKSWKDLLARLSNLDTKDRENIDLIIQFQVFANFLNHKSFPMKTAMEMLKNMREKEVLQPEFNTFKIVLEGFANSPEFSIHNVQNQNQKLRIEYALEIFEMMKSYGYDVDRLDTFRPLLQACLPPFERKTSKYIESWGPLVGTESDVVWKKPQKPIPRIFEIEKMIDDSKLPVDYELISTLLEQLGSAGLYKTMWKRWSDLATSGIRRHEKLYETVFYAAAIDYSEAQYAVNVVRYQMSREVPPVTPTLEIYTAMLQCCVRIDDTCNINEISQTMRKIIDKTHNPRVRSKWYVPIVNAYLHNPELVPQGKLLVSQLLRNDGLICFPLWRTLMYYYNDTHLDLKSAKKTFEAYVDWRERNKKFLFDSEKRIGINVATTTSKSLSPEFFNSQSSSSSKTSNLNIRFPLIKFPSSPLYTKDTQIINIYIQIAIRCGNFSLAHQLLTSYVSHYEHQQAQNIAFIDIETLKEFAYLAWRKQQMNEMQWLLENVMSKQYKNDSSLLEENKKREYDDLFEWVTNQLTIKKVDSNNNDNDNLEAHNQQQQQKSRNLSNNNSVLDQHYQEDETKSIFQNSMVFKHLDYMARHSPSSSS</sequence>
<name>A0A9N9CYH2_9GLOM</name>
<feature type="compositionally biased region" description="Polar residues" evidence="1">
    <location>
        <begin position="832"/>
        <end position="845"/>
    </location>
</feature>
<evidence type="ECO:0000313" key="3">
    <source>
        <dbReference type="Proteomes" id="UP000789831"/>
    </source>
</evidence>
<dbReference type="GO" id="GO:0048255">
    <property type="term" value="P:mRNA stabilization"/>
    <property type="evidence" value="ECO:0007669"/>
    <property type="project" value="TreeGrafter"/>
</dbReference>
<dbReference type="EMBL" id="CAJVPL010002629">
    <property type="protein sequence ID" value="CAG8615813.1"/>
    <property type="molecule type" value="Genomic_DNA"/>
</dbReference>
<dbReference type="Proteomes" id="UP000789831">
    <property type="component" value="Unassembled WGS sequence"/>
</dbReference>